<protein>
    <recommendedName>
        <fullName evidence="7">Phosphate-binding protein</fullName>
    </recommendedName>
</protein>
<dbReference type="Pfam" id="PF12849">
    <property type="entry name" value="PBP_like_2"/>
    <property type="match status" value="1"/>
</dbReference>
<gene>
    <name evidence="10" type="primary">pstS</name>
    <name evidence="10" type="ORF">N4S67_09870</name>
</gene>
<name>A0ABT2M8Z5_9MYCO</name>
<dbReference type="PANTHER" id="PTHR42996">
    <property type="entry name" value="PHOSPHATE-BINDING PROTEIN PSTS"/>
    <property type="match status" value="1"/>
</dbReference>
<evidence type="ECO:0000256" key="8">
    <source>
        <dbReference type="SAM" id="Phobius"/>
    </source>
</evidence>
<evidence type="ECO:0000256" key="3">
    <source>
        <dbReference type="ARBA" id="ARBA00022592"/>
    </source>
</evidence>
<comment type="caution">
    <text evidence="10">The sequence shown here is derived from an EMBL/GenBank/DDBJ whole genome shotgun (WGS) entry which is preliminary data.</text>
</comment>
<keyword evidence="5" id="KW-0564">Palmitate</keyword>
<dbReference type="CDD" id="cd13565">
    <property type="entry name" value="PBP2_PstS"/>
    <property type="match status" value="1"/>
</dbReference>
<keyword evidence="4" id="KW-0732">Signal</keyword>
<dbReference type="NCBIfam" id="TIGR00975">
    <property type="entry name" value="3a0107s03"/>
    <property type="match status" value="1"/>
</dbReference>
<dbReference type="Proteomes" id="UP001206639">
    <property type="component" value="Unassembled WGS sequence"/>
</dbReference>
<dbReference type="PIRSF" id="PIRSF002756">
    <property type="entry name" value="PstS"/>
    <property type="match status" value="1"/>
</dbReference>
<dbReference type="InterPro" id="IPR050962">
    <property type="entry name" value="Phosphate-bind_PstS"/>
</dbReference>
<evidence type="ECO:0000256" key="2">
    <source>
        <dbReference type="ARBA" id="ARBA00022448"/>
    </source>
</evidence>
<keyword evidence="8" id="KW-0812">Transmembrane</keyword>
<feature type="domain" description="PBP" evidence="9">
    <location>
        <begin position="44"/>
        <end position="345"/>
    </location>
</feature>
<evidence type="ECO:0000256" key="1">
    <source>
        <dbReference type="ARBA" id="ARBA00008725"/>
    </source>
</evidence>
<evidence type="ECO:0000313" key="11">
    <source>
        <dbReference type="Proteomes" id="UP001206639"/>
    </source>
</evidence>
<evidence type="ECO:0000313" key="10">
    <source>
        <dbReference type="EMBL" id="MCT7658729.1"/>
    </source>
</evidence>
<dbReference type="SUPFAM" id="SSF53850">
    <property type="entry name" value="Periplasmic binding protein-like II"/>
    <property type="match status" value="1"/>
</dbReference>
<evidence type="ECO:0000256" key="5">
    <source>
        <dbReference type="ARBA" id="ARBA00023139"/>
    </source>
</evidence>
<dbReference type="RefSeq" id="WP_260992765.1">
    <property type="nucleotide sequence ID" value="NZ_JAODWD010000002.1"/>
</dbReference>
<proteinExistence type="inferred from homology"/>
<comment type="similarity">
    <text evidence="1 7">Belongs to the PstS family.</text>
</comment>
<accession>A0ABT2M8Z5</accession>
<dbReference type="EMBL" id="JAODWD010000002">
    <property type="protein sequence ID" value="MCT7658729.1"/>
    <property type="molecule type" value="Genomic_DNA"/>
</dbReference>
<keyword evidence="11" id="KW-1185">Reference proteome</keyword>
<dbReference type="Gene3D" id="3.40.190.10">
    <property type="entry name" value="Periplasmic binding protein-like II"/>
    <property type="match status" value="2"/>
</dbReference>
<dbReference type="InterPro" id="IPR024370">
    <property type="entry name" value="PBP_domain"/>
</dbReference>
<evidence type="ECO:0000256" key="6">
    <source>
        <dbReference type="ARBA" id="ARBA00023288"/>
    </source>
</evidence>
<keyword evidence="8" id="KW-1133">Transmembrane helix</keyword>
<evidence type="ECO:0000256" key="4">
    <source>
        <dbReference type="ARBA" id="ARBA00022729"/>
    </source>
</evidence>
<feature type="transmembrane region" description="Helical" evidence="8">
    <location>
        <begin position="22"/>
        <end position="41"/>
    </location>
</feature>
<sequence>MLGAPYEGVPVVRTGAARWRRVVMPLVVLSAVGLVALLLAGRGQQTEIQGAGSTLAQPLIERAASDFRNAQAADDPTRPEETGNDWVLNGSGIEYEPVGSMGGIMRLSDPEIDFAVSDYPLSADGLKELAVAQFPIALGAIAVVHSVDLPAGQDLRLDADTLAAIYSGEITRWNDPRIAATNRGVRLPDQAMSVVHRSDGSGSTRGFTGYLSAGSPQWAAGPGTGTEIEWPTGAGAERTEGVIEQVRGNPGSIGYVEFGQAGRAGLDVAALANASGMYVLPSEDAMLAAASSHNWSGSDDYVTALATADDKQAYPATVAIYVMVKRDPEFARQTQRTLNYLRFLLQDFGGAAKDLGYVPLPASAAQAIENYWNRTVSGAT</sequence>
<keyword evidence="6" id="KW-0449">Lipoprotein</keyword>
<keyword evidence="8" id="KW-0472">Membrane</keyword>
<evidence type="ECO:0000259" key="9">
    <source>
        <dbReference type="Pfam" id="PF12849"/>
    </source>
</evidence>
<evidence type="ECO:0000256" key="7">
    <source>
        <dbReference type="PIRNR" id="PIRNR002756"/>
    </source>
</evidence>
<keyword evidence="2 7" id="KW-0813">Transport</keyword>
<keyword evidence="3 7" id="KW-0592">Phosphate transport</keyword>
<dbReference type="InterPro" id="IPR005673">
    <property type="entry name" value="ABC_phos-bd_PstS"/>
</dbReference>
<reference evidence="11" key="1">
    <citation type="submission" date="2023-07" db="EMBL/GenBank/DDBJ databases">
        <authorList>
            <person name="Deng Y."/>
            <person name="Zhang Y.-Q."/>
        </authorList>
    </citation>
    <scope>NUCLEOTIDE SEQUENCE [LARGE SCALE GENOMIC DNA]</scope>
    <source>
        <strain evidence="11">CPCC 205710</strain>
    </source>
</reference>
<dbReference type="PANTHER" id="PTHR42996:SF1">
    <property type="entry name" value="PHOSPHATE-BINDING PROTEIN PSTS"/>
    <property type="match status" value="1"/>
</dbReference>
<organism evidence="10 11">
    <name type="scientific">Mycobacterium deserti</name>
    <dbReference type="NCBI Taxonomy" id="2978347"/>
    <lineage>
        <taxon>Bacteria</taxon>
        <taxon>Bacillati</taxon>
        <taxon>Actinomycetota</taxon>
        <taxon>Actinomycetes</taxon>
        <taxon>Mycobacteriales</taxon>
        <taxon>Mycobacteriaceae</taxon>
        <taxon>Mycobacterium</taxon>
    </lineage>
</organism>